<evidence type="ECO:0000256" key="11">
    <source>
        <dbReference type="ARBA" id="ARBA00022989"/>
    </source>
</evidence>
<dbReference type="Proteomes" id="UP000660110">
    <property type="component" value="Unassembled WGS sequence"/>
</dbReference>
<dbReference type="Pfam" id="PF02518">
    <property type="entry name" value="HATPase_c"/>
    <property type="match status" value="1"/>
</dbReference>
<keyword evidence="12" id="KW-0902">Two-component regulatory system</keyword>
<dbReference type="InterPro" id="IPR036097">
    <property type="entry name" value="HisK_dim/P_sf"/>
</dbReference>
<dbReference type="PANTHER" id="PTHR45528">
    <property type="entry name" value="SENSOR HISTIDINE KINASE CPXA"/>
    <property type="match status" value="1"/>
</dbReference>
<dbReference type="InterPro" id="IPR003661">
    <property type="entry name" value="HisK_dim/P_dom"/>
</dbReference>
<dbReference type="InterPro" id="IPR003594">
    <property type="entry name" value="HATPase_dom"/>
</dbReference>
<keyword evidence="18" id="KW-1185">Reference proteome</keyword>
<dbReference type="InterPro" id="IPR004358">
    <property type="entry name" value="Sig_transdc_His_kin-like_C"/>
</dbReference>
<dbReference type="GO" id="GO:0005524">
    <property type="term" value="F:ATP binding"/>
    <property type="evidence" value="ECO:0007669"/>
    <property type="project" value="UniProtKB-KW"/>
</dbReference>
<keyword evidence="5" id="KW-0597">Phosphoprotein</keyword>
<dbReference type="Pfam" id="PF00512">
    <property type="entry name" value="HisKA"/>
    <property type="match status" value="1"/>
</dbReference>
<name>A0A917B5N3_HALAA</name>
<dbReference type="Pfam" id="PF00672">
    <property type="entry name" value="HAMP"/>
    <property type="match status" value="1"/>
</dbReference>
<keyword evidence="8" id="KW-0547">Nucleotide-binding</keyword>
<dbReference type="SMART" id="SM00387">
    <property type="entry name" value="HATPase_c"/>
    <property type="match status" value="1"/>
</dbReference>
<dbReference type="FunFam" id="3.30.565.10:FF:000006">
    <property type="entry name" value="Sensor histidine kinase WalK"/>
    <property type="match status" value="1"/>
</dbReference>
<feature type="domain" description="HAMP" evidence="16">
    <location>
        <begin position="81"/>
        <end position="133"/>
    </location>
</feature>
<keyword evidence="9" id="KW-0418">Kinase</keyword>
<organism evidence="17 18">
    <name type="scientific">Halobacillus andaensis</name>
    <dbReference type="NCBI Taxonomy" id="1176239"/>
    <lineage>
        <taxon>Bacteria</taxon>
        <taxon>Bacillati</taxon>
        <taxon>Bacillota</taxon>
        <taxon>Bacilli</taxon>
        <taxon>Bacillales</taxon>
        <taxon>Bacillaceae</taxon>
        <taxon>Halobacillus</taxon>
    </lineage>
</organism>
<comment type="catalytic activity">
    <reaction evidence="1">
        <text>ATP + protein L-histidine = ADP + protein N-phospho-L-histidine.</text>
        <dbReference type="EC" id="2.7.13.3"/>
    </reaction>
</comment>
<dbReference type="CDD" id="cd00082">
    <property type="entry name" value="HisKA"/>
    <property type="match status" value="1"/>
</dbReference>
<evidence type="ECO:0000256" key="3">
    <source>
        <dbReference type="ARBA" id="ARBA00012438"/>
    </source>
</evidence>
<dbReference type="RefSeq" id="WP_188377886.1">
    <property type="nucleotide sequence ID" value="NZ_BMEL01000003.1"/>
</dbReference>
<sequence length="353" mass="40292">MEFKRSRLWVKLTFLNVLLLVGLVLFSVLTVYTTACYLASDIGGIQEGRQLSFNSSLLTYSWLISAFVILIGGVLYAITTKRMLRPVKDLKSAMEKLKTGNYPESISSQSNDEIGELVGHFNHLIVMLQKQEEERNRILGDMSHELRTPLSNLKGYLEALNKGFISGNQEIYKLLAEETERVTGLVQQVELVKEWDKSSHPSLEKESIQVKELIEQVVQLFEWELEQKKVPVKYNIEEVPLPLHREGMQQVLTNLMDNAIAYHKGADPIVIKGEALHEEYIISFSGEGQFIPIEEKDKVFDRFYRVDTARSREEGGTGLGLAISKEIMERHEGTLELQTNGYYHTFVVKIPIK</sequence>
<dbReference type="InterPro" id="IPR050398">
    <property type="entry name" value="HssS/ArlS-like"/>
</dbReference>
<keyword evidence="11 14" id="KW-1133">Transmembrane helix</keyword>
<evidence type="ECO:0000256" key="10">
    <source>
        <dbReference type="ARBA" id="ARBA00022840"/>
    </source>
</evidence>
<dbReference type="InterPro" id="IPR036890">
    <property type="entry name" value="HATPase_C_sf"/>
</dbReference>
<evidence type="ECO:0000256" key="8">
    <source>
        <dbReference type="ARBA" id="ARBA00022741"/>
    </source>
</evidence>
<dbReference type="PROSITE" id="PS50109">
    <property type="entry name" value="HIS_KIN"/>
    <property type="match status" value="1"/>
</dbReference>
<feature type="transmembrane region" description="Helical" evidence="14">
    <location>
        <begin position="12"/>
        <end position="40"/>
    </location>
</feature>
<dbReference type="GO" id="GO:0000155">
    <property type="term" value="F:phosphorelay sensor kinase activity"/>
    <property type="evidence" value="ECO:0007669"/>
    <property type="project" value="InterPro"/>
</dbReference>
<dbReference type="PANTHER" id="PTHR45528:SF1">
    <property type="entry name" value="SENSOR HISTIDINE KINASE CPXA"/>
    <property type="match status" value="1"/>
</dbReference>
<evidence type="ECO:0000256" key="9">
    <source>
        <dbReference type="ARBA" id="ARBA00022777"/>
    </source>
</evidence>
<dbReference type="InterPro" id="IPR005467">
    <property type="entry name" value="His_kinase_dom"/>
</dbReference>
<protein>
    <recommendedName>
        <fullName evidence="3">histidine kinase</fullName>
        <ecNumber evidence="3">2.7.13.3</ecNumber>
    </recommendedName>
</protein>
<dbReference type="SMART" id="SM00388">
    <property type="entry name" value="HisKA"/>
    <property type="match status" value="1"/>
</dbReference>
<dbReference type="SUPFAM" id="SSF55874">
    <property type="entry name" value="ATPase domain of HSP90 chaperone/DNA topoisomerase II/histidine kinase"/>
    <property type="match status" value="1"/>
</dbReference>
<keyword evidence="10" id="KW-0067">ATP-binding</keyword>
<keyword evidence="4" id="KW-1003">Cell membrane</keyword>
<comment type="subcellular location">
    <subcellularLocation>
        <location evidence="2">Cell membrane</location>
        <topology evidence="2">Multi-pass membrane protein</topology>
    </subcellularLocation>
</comment>
<evidence type="ECO:0000256" key="13">
    <source>
        <dbReference type="ARBA" id="ARBA00023136"/>
    </source>
</evidence>
<dbReference type="EC" id="2.7.13.3" evidence="3"/>
<accession>A0A917B5N3</accession>
<dbReference type="Gene3D" id="1.10.287.130">
    <property type="match status" value="1"/>
</dbReference>
<dbReference type="PROSITE" id="PS50885">
    <property type="entry name" value="HAMP"/>
    <property type="match status" value="1"/>
</dbReference>
<evidence type="ECO:0000256" key="5">
    <source>
        <dbReference type="ARBA" id="ARBA00022553"/>
    </source>
</evidence>
<keyword evidence="6" id="KW-0808">Transferase</keyword>
<reference evidence="17" key="1">
    <citation type="journal article" date="2014" name="Int. J. Syst. Evol. Microbiol.">
        <title>Complete genome sequence of Corynebacterium casei LMG S-19264T (=DSM 44701T), isolated from a smear-ripened cheese.</title>
        <authorList>
            <consortium name="US DOE Joint Genome Institute (JGI-PGF)"/>
            <person name="Walter F."/>
            <person name="Albersmeier A."/>
            <person name="Kalinowski J."/>
            <person name="Ruckert C."/>
        </authorList>
    </citation>
    <scope>NUCLEOTIDE SEQUENCE</scope>
    <source>
        <strain evidence="17">CGMCC 1.12153</strain>
    </source>
</reference>
<proteinExistence type="predicted"/>
<dbReference type="CDD" id="cd06225">
    <property type="entry name" value="HAMP"/>
    <property type="match status" value="1"/>
</dbReference>
<evidence type="ECO:0000313" key="18">
    <source>
        <dbReference type="Proteomes" id="UP000660110"/>
    </source>
</evidence>
<evidence type="ECO:0000259" key="16">
    <source>
        <dbReference type="PROSITE" id="PS50885"/>
    </source>
</evidence>
<dbReference type="SMART" id="SM00304">
    <property type="entry name" value="HAMP"/>
    <property type="match status" value="1"/>
</dbReference>
<evidence type="ECO:0000256" key="14">
    <source>
        <dbReference type="SAM" id="Phobius"/>
    </source>
</evidence>
<evidence type="ECO:0000256" key="2">
    <source>
        <dbReference type="ARBA" id="ARBA00004651"/>
    </source>
</evidence>
<feature type="domain" description="Histidine kinase" evidence="15">
    <location>
        <begin position="141"/>
        <end position="353"/>
    </location>
</feature>
<evidence type="ECO:0000256" key="4">
    <source>
        <dbReference type="ARBA" id="ARBA00022475"/>
    </source>
</evidence>
<dbReference type="PRINTS" id="PR00344">
    <property type="entry name" value="BCTRLSENSOR"/>
</dbReference>
<evidence type="ECO:0000256" key="1">
    <source>
        <dbReference type="ARBA" id="ARBA00000085"/>
    </source>
</evidence>
<dbReference type="SUPFAM" id="SSF47384">
    <property type="entry name" value="Homodimeric domain of signal transducing histidine kinase"/>
    <property type="match status" value="1"/>
</dbReference>
<evidence type="ECO:0000259" key="15">
    <source>
        <dbReference type="PROSITE" id="PS50109"/>
    </source>
</evidence>
<feature type="transmembrane region" description="Helical" evidence="14">
    <location>
        <begin position="60"/>
        <end position="78"/>
    </location>
</feature>
<dbReference type="SUPFAM" id="SSF158472">
    <property type="entry name" value="HAMP domain-like"/>
    <property type="match status" value="1"/>
</dbReference>
<dbReference type="Gene3D" id="3.30.565.10">
    <property type="entry name" value="Histidine kinase-like ATPase, C-terminal domain"/>
    <property type="match status" value="1"/>
</dbReference>
<keyword evidence="13 14" id="KW-0472">Membrane</keyword>
<gene>
    <name evidence="17" type="ORF">GCM10010954_25400</name>
</gene>
<evidence type="ECO:0000256" key="6">
    <source>
        <dbReference type="ARBA" id="ARBA00022679"/>
    </source>
</evidence>
<dbReference type="GO" id="GO:0005886">
    <property type="term" value="C:plasma membrane"/>
    <property type="evidence" value="ECO:0007669"/>
    <property type="project" value="UniProtKB-SubCell"/>
</dbReference>
<dbReference type="Gene3D" id="6.10.340.10">
    <property type="match status" value="1"/>
</dbReference>
<evidence type="ECO:0000256" key="7">
    <source>
        <dbReference type="ARBA" id="ARBA00022692"/>
    </source>
</evidence>
<evidence type="ECO:0000256" key="12">
    <source>
        <dbReference type="ARBA" id="ARBA00023012"/>
    </source>
</evidence>
<dbReference type="EMBL" id="BMEL01000003">
    <property type="protein sequence ID" value="GGF25419.1"/>
    <property type="molecule type" value="Genomic_DNA"/>
</dbReference>
<reference evidence="17" key="2">
    <citation type="submission" date="2020-09" db="EMBL/GenBank/DDBJ databases">
        <authorList>
            <person name="Sun Q."/>
            <person name="Zhou Y."/>
        </authorList>
    </citation>
    <scope>NUCLEOTIDE SEQUENCE</scope>
    <source>
        <strain evidence="17">CGMCC 1.12153</strain>
    </source>
</reference>
<dbReference type="InterPro" id="IPR003660">
    <property type="entry name" value="HAMP_dom"/>
</dbReference>
<comment type="caution">
    <text evidence="17">The sequence shown here is derived from an EMBL/GenBank/DDBJ whole genome shotgun (WGS) entry which is preliminary data.</text>
</comment>
<keyword evidence="7 14" id="KW-0812">Transmembrane</keyword>
<evidence type="ECO:0000313" key="17">
    <source>
        <dbReference type="EMBL" id="GGF25419.1"/>
    </source>
</evidence>
<dbReference type="AlphaFoldDB" id="A0A917B5N3"/>